<dbReference type="PROSITE" id="PS50991">
    <property type="entry name" value="PYR_CT"/>
    <property type="match status" value="1"/>
</dbReference>
<dbReference type="NCBIfam" id="NF004283">
    <property type="entry name" value="PRK05692.1"/>
    <property type="match status" value="1"/>
</dbReference>
<dbReference type="Gene3D" id="3.20.20.70">
    <property type="entry name" value="Aldolase class I"/>
    <property type="match status" value="1"/>
</dbReference>
<name>A0A939C015_9ACTN</name>
<dbReference type="GO" id="GO:0004419">
    <property type="term" value="F:hydroxymethylglutaryl-CoA lyase activity"/>
    <property type="evidence" value="ECO:0007669"/>
    <property type="project" value="TreeGrafter"/>
</dbReference>
<dbReference type="Pfam" id="PF00682">
    <property type="entry name" value="HMGL-like"/>
    <property type="match status" value="1"/>
</dbReference>
<organism evidence="5 6">
    <name type="scientific">Nakamurella leprariae</name>
    <dbReference type="NCBI Taxonomy" id="2803911"/>
    <lineage>
        <taxon>Bacteria</taxon>
        <taxon>Bacillati</taxon>
        <taxon>Actinomycetota</taxon>
        <taxon>Actinomycetes</taxon>
        <taxon>Nakamurellales</taxon>
        <taxon>Nakamurellaceae</taxon>
        <taxon>Nakamurella</taxon>
    </lineage>
</organism>
<reference evidence="5" key="1">
    <citation type="submission" date="2021-01" db="EMBL/GenBank/DDBJ databases">
        <title>YIM 132084 draft genome.</title>
        <authorList>
            <person name="An D."/>
        </authorList>
    </citation>
    <scope>NUCLEOTIDE SEQUENCE</scope>
    <source>
        <strain evidence="5">YIM 132084</strain>
    </source>
</reference>
<dbReference type="SUPFAM" id="SSF51569">
    <property type="entry name" value="Aldolase"/>
    <property type="match status" value="1"/>
</dbReference>
<sequence length="310" mass="31765">MSAASVQIVEVAPRDGLQNEARPLSTAAKLELIRRAVAAGARRVEITGFARPDVVPALADADEVAAATAALPGVQTSALVLNPRGYERARAAGVTAVNMVVLASETFSQRNQRMSVAQALDGAARIRERAGADGVHVAITVGASFGCPFEGEIPLPALRSVLQQVAAIGPDEISLADTIGVGTPADVRARFALLAELAPDVPRRAHFHDTRNTGVANAVAAVEAGVAALDASLGGIGGCPFAPAATGNVATEDLVYCFGRMGVDTGFELAPLLADARWLLDSLGRESGSALSRAGCFPESLLADPVRDSA</sequence>
<dbReference type="PANTHER" id="PTHR42738:SF7">
    <property type="entry name" value="HYDROXYMETHYLGLUTARYL-COA LYASE"/>
    <property type="match status" value="1"/>
</dbReference>
<dbReference type="InterPro" id="IPR043594">
    <property type="entry name" value="HMGL"/>
</dbReference>
<feature type="domain" description="Pyruvate carboxyltransferase" evidence="4">
    <location>
        <begin position="6"/>
        <end position="273"/>
    </location>
</feature>
<gene>
    <name evidence="5" type="ORF">JL106_15865</name>
</gene>
<evidence type="ECO:0000256" key="1">
    <source>
        <dbReference type="ARBA" id="ARBA00009405"/>
    </source>
</evidence>
<accession>A0A939C015</accession>
<evidence type="ECO:0000256" key="2">
    <source>
        <dbReference type="ARBA" id="ARBA00022723"/>
    </source>
</evidence>
<dbReference type="CDD" id="cd07938">
    <property type="entry name" value="DRE_TIM_HMGL"/>
    <property type="match status" value="1"/>
</dbReference>
<keyword evidence="6" id="KW-1185">Reference proteome</keyword>
<proteinExistence type="inferred from homology"/>
<evidence type="ECO:0000259" key="4">
    <source>
        <dbReference type="PROSITE" id="PS50991"/>
    </source>
</evidence>
<comment type="caution">
    <text evidence="5">The sequence shown here is derived from an EMBL/GenBank/DDBJ whole genome shotgun (WGS) entry which is preliminary data.</text>
</comment>
<dbReference type="Proteomes" id="UP000663792">
    <property type="component" value="Unassembled WGS sequence"/>
</dbReference>
<keyword evidence="2" id="KW-0479">Metal-binding</keyword>
<dbReference type="GO" id="GO:0046951">
    <property type="term" value="P:ketone body biosynthetic process"/>
    <property type="evidence" value="ECO:0007669"/>
    <property type="project" value="TreeGrafter"/>
</dbReference>
<evidence type="ECO:0000256" key="3">
    <source>
        <dbReference type="ARBA" id="ARBA00023239"/>
    </source>
</evidence>
<dbReference type="PANTHER" id="PTHR42738">
    <property type="entry name" value="HYDROXYMETHYLGLUTARYL-COA LYASE"/>
    <property type="match status" value="1"/>
</dbReference>
<dbReference type="EMBL" id="JAERWK010000020">
    <property type="protein sequence ID" value="MBM9468760.1"/>
    <property type="molecule type" value="Genomic_DNA"/>
</dbReference>
<dbReference type="InterPro" id="IPR000891">
    <property type="entry name" value="PYR_CT"/>
</dbReference>
<comment type="similarity">
    <text evidence="1">Belongs to the HMG-CoA lyase family.</text>
</comment>
<dbReference type="GO" id="GO:0006552">
    <property type="term" value="P:L-leucine catabolic process"/>
    <property type="evidence" value="ECO:0007669"/>
    <property type="project" value="TreeGrafter"/>
</dbReference>
<evidence type="ECO:0000313" key="6">
    <source>
        <dbReference type="Proteomes" id="UP000663792"/>
    </source>
</evidence>
<evidence type="ECO:0000313" key="5">
    <source>
        <dbReference type="EMBL" id="MBM9468760.1"/>
    </source>
</evidence>
<dbReference type="InterPro" id="IPR013785">
    <property type="entry name" value="Aldolase_TIM"/>
</dbReference>
<dbReference type="AlphaFoldDB" id="A0A939C015"/>
<dbReference type="RefSeq" id="WP_205261702.1">
    <property type="nucleotide sequence ID" value="NZ_JAERWK010000020.1"/>
</dbReference>
<dbReference type="GO" id="GO:0046872">
    <property type="term" value="F:metal ion binding"/>
    <property type="evidence" value="ECO:0007669"/>
    <property type="project" value="UniProtKB-KW"/>
</dbReference>
<protein>
    <submittedName>
        <fullName evidence="5">Hydroxymethylglutaryl-CoA lyase</fullName>
    </submittedName>
</protein>
<keyword evidence="3 5" id="KW-0456">Lyase</keyword>